<feature type="domain" description="Putative amidase" evidence="1">
    <location>
        <begin position="141"/>
        <end position="292"/>
    </location>
</feature>
<organism evidence="2 3">
    <name type="scientific">Sporolactobacillus spathodeae</name>
    <dbReference type="NCBI Taxonomy" id="1465502"/>
    <lineage>
        <taxon>Bacteria</taxon>
        <taxon>Bacillati</taxon>
        <taxon>Bacillota</taxon>
        <taxon>Bacilli</taxon>
        <taxon>Bacillales</taxon>
        <taxon>Sporolactobacillaceae</taxon>
        <taxon>Sporolactobacillus</taxon>
    </lineage>
</organism>
<reference evidence="2 3" key="1">
    <citation type="submission" date="2021-01" db="EMBL/GenBank/DDBJ databases">
        <title>Genomic Encyclopedia of Type Strains, Phase IV (KMG-IV): sequencing the most valuable type-strain genomes for metagenomic binning, comparative biology and taxonomic classification.</title>
        <authorList>
            <person name="Goeker M."/>
        </authorList>
    </citation>
    <scope>NUCLEOTIDE SEQUENCE [LARGE SCALE GENOMIC DNA]</scope>
    <source>
        <strain evidence="2 3">DSM 100968</strain>
    </source>
</reference>
<dbReference type="RefSeq" id="WP_338062812.1">
    <property type="nucleotide sequence ID" value="NZ_CBCRXA010000008.1"/>
</dbReference>
<dbReference type="Proteomes" id="UP000823201">
    <property type="component" value="Unassembled WGS sequence"/>
</dbReference>
<accession>A0ABS2QBJ1</accession>
<proteinExistence type="predicted"/>
<keyword evidence="3" id="KW-1185">Reference proteome</keyword>
<sequence>MQWRKAFEEHLRTMGDWWVKDSGRQNVDLAIAEQGTMQRKKEELRTRDAQIQKVVVQATVDRIEEKREDTVVDYHLLCQWFISQDEQFYLEERLEERQAVVRKNRVASDHLQMLLDTPVLQPLQKVNGSEESSRQGKGRIYNRLQAVRYAELWWNRRNPAFPVVENDCTNYISQCLQAGGITMFGAPIRGRGWWHQQTNWSFSWAVANSLRWYLSRSGNIIGAVERDRADKLVPGDLICYDFEGDGNWNHNTIVTALDPKGQPLVNAHTYDCRSRIWPYADSPAWTKKIQYKFFHIEDQV</sequence>
<gene>
    <name evidence="2" type="ORF">JOC27_002472</name>
</gene>
<comment type="caution">
    <text evidence="2">The sequence shown here is derived from an EMBL/GenBank/DDBJ whole genome shotgun (WGS) entry which is preliminary data.</text>
</comment>
<evidence type="ECO:0000259" key="1">
    <source>
        <dbReference type="Pfam" id="PF12671"/>
    </source>
</evidence>
<protein>
    <recommendedName>
        <fullName evidence="1">Putative amidase domain-containing protein</fullName>
    </recommendedName>
</protein>
<dbReference type="Pfam" id="PF12671">
    <property type="entry name" value="Amidase_6"/>
    <property type="match status" value="1"/>
</dbReference>
<dbReference type="EMBL" id="JAFBEV010000030">
    <property type="protein sequence ID" value="MBM7658996.1"/>
    <property type="molecule type" value="Genomic_DNA"/>
</dbReference>
<dbReference type="PANTHER" id="PTHR40032">
    <property type="entry name" value="EXPORTED PROTEIN-RELATED"/>
    <property type="match status" value="1"/>
</dbReference>
<name>A0ABS2QBJ1_9BACL</name>
<dbReference type="InterPro" id="IPR024301">
    <property type="entry name" value="Amidase_6"/>
</dbReference>
<dbReference type="PANTHER" id="PTHR40032:SF1">
    <property type="entry name" value="EXPORTED PROTEIN"/>
    <property type="match status" value="1"/>
</dbReference>
<evidence type="ECO:0000313" key="3">
    <source>
        <dbReference type="Proteomes" id="UP000823201"/>
    </source>
</evidence>
<evidence type="ECO:0000313" key="2">
    <source>
        <dbReference type="EMBL" id="MBM7658996.1"/>
    </source>
</evidence>